<dbReference type="PROSITE" id="PS51831">
    <property type="entry name" value="HD"/>
    <property type="match status" value="1"/>
</dbReference>
<dbReference type="RefSeq" id="WP_058918305.1">
    <property type="nucleotide sequence ID" value="NZ_JBHSQC010000025.1"/>
</dbReference>
<dbReference type="Pfam" id="PF01966">
    <property type="entry name" value="HD"/>
    <property type="match status" value="1"/>
</dbReference>
<accession>A0ABW4NP22</accession>
<reference evidence="3" key="1">
    <citation type="journal article" date="2019" name="Int. J. Syst. Evol. Microbiol.">
        <title>The Global Catalogue of Microorganisms (GCM) 10K type strain sequencing project: providing services to taxonomists for standard genome sequencing and annotation.</title>
        <authorList>
            <consortium name="The Broad Institute Genomics Platform"/>
            <consortium name="The Broad Institute Genome Sequencing Center for Infectious Disease"/>
            <person name="Wu L."/>
            <person name="Ma J."/>
        </authorList>
    </citation>
    <scope>NUCLEOTIDE SEQUENCE [LARGE SCALE GENOMIC DNA]</scope>
    <source>
        <strain evidence="3">KCTC 42143</strain>
    </source>
</reference>
<name>A0ABW4NP22_9LACT</name>
<evidence type="ECO:0000313" key="3">
    <source>
        <dbReference type="Proteomes" id="UP001597285"/>
    </source>
</evidence>
<dbReference type="InterPro" id="IPR003607">
    <property type="entry name" value="HD/PDEase_dom"/>
</dbReference>
<keyword evidence="3" id="KW-1185">Reference proteome</keyword>
<dbReference type="Proteomes" id="UP001597285">
    <property type="component" value="Unassembled WGS sequence"/>
</dbReference>
<evidence type="ECO:0000259" key="1">
    <source>
        <dbReference type="PROSITE" id="PS51831"/>
    </source>
</evidence>
<sequence>MVSGHQKQILKQTEEYVYDLLKDDASGHDWWHIDRVRNVAKTIAIQETEEVNFFICEMAALLHDVADGKLNKSEAAGEEKIRNWLKTIELEEQERMAILDIILHLSYKGGTNKKRLSSLEGKIVQDADRLDAMGAVGIARTMAYTGAHGRLIHHPDLLPRENLTLEQYRSGEDTGIMHFYEKLLKLKSTMNTSVGKKMASHRHIYMENYLKEFFQEWEGDR</sequence>
<dbReference type="InterPro" id="IPR006674">
    <property type="entry name" value="HD_domain"/>
</dbReference>
<gene>
    <name evidence="2" type="ORF">ACFSBK_06555</name>
</gene>
<dbReference type="EMBL" id="JBHUFF010000013">
    <property type="protein sequence ID" value="MFD1799511.1"/>
    <property type="molecule type" value="Genomic_DNA"/>
</dbReference>
<evidence type="ECO:0000313" key="2">
    <source>
        <dbReference type="EMBL" id="MFD1799511.1"/>
    </source>
</evidence>
<dbReference type="Gene3D" id="1.20.58.1910">
    <property type="match status" value="1"/>
</dbReference>
<dbReference type="SMART" id="SM00471">
    <property type="entry name" value="HDc"/>
    <property type="match status" value="1"/>
</dbReference>
<dbReference type="PANTHER" id="PTHR33594:SF1">
    <property type="entry name" value="HD_PDEASE DOMAIN-CONTAINING PROTEIN"/>
    <property type="match status" value="1"/>
</dbReference>
<proteinExistence type="predicted"/>
<dbReference type="SUPFAM" id="SSF109604">
    <property type="entry name" value="HD-domain/PDEase-like"/>
    <property type="match status" value="1"/>
</dbReference>
<dbReference type="Gene3D" id="1.10.472.50">
    <property type="entry name" value="HD-domain/PDEase-like"/>
    <property type="match status" value="1"/>
</dbReference>
<comment type="caution">
    <text evidence="2">The sequence shown here is derived from an EMBL/GenBank/DDBJ whole genome shotgun (WGS) entry which is preliminary data.</text>
</comment>
<dbReference type="PANTHER" id="PTHR33594">
    <property type="entry name" value="SUPERFAMILY HYDROLASE, PUTATIVE (AFU_ORTHOLOGUE AFUA_1G03035)-RELATED"/>
    <property type="match status" value="1"/>
</dbReference>
<feature type="domain" description="HD" evidence="1">
    <location>
        <begin position="29"/>
        <end position="133"/>
    </location>
</feature>
<dbReference type="CDD" id="cd00077">
    <property type="entry name" value="HDc"/>
    <property type="match status" value="1"/>
</dbReference>
<protein>
    <submittedName>
        <fullName evidence="2">HD domain-containing protein</fullName>
    </submittedName>
</protein>
<organism evidence="2 3">
    <name type="scientific">Carnobacterium antarcticum</name>
    <dbReference type="NCBI Taxonomy" id="2126436"/>
    <lineage>
        <taxon>Bacteria</taxon>
        <taxon>Bacillati</taxon>
        <taxon>Bacillota</taxon>
        <taxon>Bacilli</taxon>
        <taxon>Lactobacillales</taxon>
        <taxon>Carnobacteriaceae</taxon>
        <taxon>Carnobacterium</taxon>
    </lineage>
</organism>